<organism evidence="1 2">
    <name type="scientific">Cladophialophora immunda</name>
    <dbReference type="NCBI Taxonomy" id="569365"/>
    <lineage>
        <taxon>Eukaryota</taxon>
        <taxon>Fungi</taxon>
        <taxon>Dikarya</taxon>
        <taxon>Ascomycota</taxon>
        <taxon>Pezizomycotina</taxon>
        <taxon>Eurotiomycetes</taxon>
        <taxon>Chaetothyriomycetidae</taxon>
        <taxon>Chaetothyriales</taxon>
        <taxon>Herpotrichiellaceae</taxon>
        <taxon>Cladophialophora</taxon>
    </lineage>
</organism>
<dbReference type="Pfam" id="PF00657">
    <property type="entry name" value="Lipase_GDSL"/>
    <property type="match status" value="1"/>
</dbReference>
<dbReference type="Gene3D" id="3.40.50.1110">
    <property type="entry name" value="SGNH hydrolase"/>
    <property type="match status" value="1"/>
</dbReference>
<dbReference type="AlphaFoldDB" id="A0A0D2CXD3"/>
<gene>
    <name evidence="1" type="ORF">PV07_01271</name>
</gene>
<name>A0A0D2CXD3_9EURO</name>
<evidence type="ECO:0000313" key="1">
    <source>
        <dbReference type="EMBL" id="KIW34495.1"/>
    </source>
</evidence>
<dbReference type="PANTHER" id="PTHR14209">
    <property type="entry name" value="ISOAMYL ACETATE-HYDROLYZING ESTERASE 1"/>
    <property type="match status" value="1"/>
</dbReference>
<dbReference type="OrthoDB" id="671439at2759"/>
<dbReference type="GeneID" id="27340465"/>
<dbReference type="InterPro" id="IPR001087">
    <property type="entry name" value="GDSL"/>
</dbReference>
<dbReference type="VEuPathDB" id="FungiDB:PV07_01271"/>
<dbReference type="HOGENOM" id="CLU_051989_0_0_1"/>
<reference evidence="1 2" key="1">
    <citation type="submission" date="2015-01" db="EMBL/GenBank/DDBJ databases">
        <title>The Genome Sequence of Cladophialophora immunda CBS83496.</title>
        <authorList>
            <consortium name="The Broad Institute Genomics Platform"/>
            <person name="Cuomo C."/>
            <person name="de Hoog S."/>
            <person name="Gorbushina A."/>
            <person name="Stielow B."/>
            <person name="Teixiera M."/>
            <person name="Abouelleil A."/>
            <person name="Chapman S.B."/>
            <person name="Priest M."/>
            <person name="Young S.K."/>
            <person name="Wortman J."/>
            <person name="Nusbaum C."/>
            <person name="Birren B."/>
        </authorList>
    </citation>
    <scope>NUCLEOTIDE SEQUENCE [LARGE SCALE GENOMIC DNA]</scope>
    <source>
        <strain evidence="1 2">CBS 83496</strain>
    </source>
</reference>
<accession>A0A0D2CXD3</accession>
<dbReference type="PANTHER" id="PTHR14209:SF19">
    <property type="entry name" value="ISOAMYL ACETATE-HYDROLYZING ESTERASE 1 HOMOLOG"/>
    <property type="match status" value="1"/>
</dbReference>
<sequence length="238" mass="26017">MLPNAFASYRTSSPPRPARKSTILYSPLAPCFLPQESLGQRSQLILLGANNACLPGTTGQTVELSQYKAYLEAIVSSPALRAHSPTIILCTPPPVDEIRLTELDLASGWESVTRTSENTAAYAQAVRDIAAAADEKIVLVDLFAALMERAMSMTPDWKAGEAILGSVKSGTRGGLEKLLPDGIHVSGEAYRVFYEVVAEKIGGEWRDERNAEKDYEPPSWVFPSYWRAARAEEPYIPS</sequence>
<protein>
    <submittedName>
        <fullName evidence="1">Uncharacterized protein</fullName>
    </submittedName>
</protein>
<keyword evidence="2" id="KW-1185">Reference proteome</keyword>
<evidence type="ECO:0000313" key="2">
    <source>
        <dbReference type="Proteomes" id="UP000054466"/>
    </source>
</evidence>
<proteinExistence type="predicted"/>
<dbReference type="EMBL" id="KN847040">
    <property type="protein sequence ID" value="KIW34495.1"/>
    <property type="molecule type" value="Genomic_DNA"/>
</dbReference>
<dbReference type="Proteomes" id="UP000054466">
    <property type="component" value="Unassembled WGS sequence"/>
</dbReference>
<dbReference type="InterPro" id="IPR036514">
    <property type="entry name" value="SGNH_hydro_sf"/>
</dbReference>
<dbReference type="RefSeq" id="XP_016254711.1">
    <property type="nucleotide sequence ID" value="XM_016387783.1"/>
</dbReference>
<dbReference type="STRING" id="569365.A0A0D2CXD3"/>
<dbReference type="GO" id="GO:0016788">
    <property type="term" value="F:hydrolase activity, acting on ester bonds"/>
    <property type="evidence" value="ECO:0007669"/>
    <property type="project" value="InterPro"/>
</dbReference>
<dbReference type="InterPro" id="IPR045136">
    <property type="entry name" value="Iah1-like"/>
</dbReference>
<dbReference type="SUPFAM" id="SSF52266">
    <property type="entry name" value="SGNH hydrolase"/>
    <property type="match status" value="1"/>
</dbReference>